<dbReference type="PROSITE" id="PS50109">
    <property type="entry name" value="HIS_KIN"/>
    <property type="match status" value="1"/>
</dbReference>
<dbReference type="InterPro" id="IPR036890">
    <property type="entry name" value="HATPase_C_sf"/>
</dbReference>
<dbReference type="EC" id="2.7.13.3" evidence="2"/>
<dbReference type="EMBL" id="JACQXR010000158">
    <property type="protein sequence ID" value="MBI4727787.1"/>
    <property type="molecule type" value="Genomic_DNA"/>
</dbReference>
<dbReference type="Gene3D" id="3.30.565.10">
    <property type="entry name" value="Histidine kinase-like ATPase, C-terminal domain"/>
    <property type="match status" value="1"/>
</dbReference>
<proteinExistence type="predicted"/>
<dbReference type="SUPFAM" id="SSF55874">
    <property type="entry name" value="ATPase domain of HSP90 chaperone/DNA topoisomerase II/histidine kinase"/>
    <property type="match status" value="1"/>
</dbReference>
<dbReference type="PANTHER" id="PTHR43547">
    <property type="entry name" value="TWO-COMPONENT HISTIDINE KINASE"/>
    <property type="match status" value="1"/>
</dbReference>
<evidence type="ECO:0000313" key="6">
    <source>
        <dbReference type="Proteomes" id="UP000736328"/>
    </source>
</evidence>
<dbReference type="InterPro" id="IPR005467">
    <property type="entry name" value="His_kinase_dom"/>
</dbReference>
<evidence type="ECO:0000313" key="5">
    <source>
        <dbReference type="EMBL" id="MBI4727787.1"/>
    </source>
</evidence>
<gene>
    <name evidence="5" type="ORF">HY768_11320</name>
</gene>
<dbReference type="InterPro" id="IPR003594">
    <property type="entry name" value="HATPase_dom"/>
</dbReference>
<comment type="caution">
    <text evidence="5">The sequence shown here is derived from an EMBL/GenBank/DDBJ whole genome shotgun (WGS) entry which is preliminary data.</text>
</comment>
<dbReference type="InterPro" id="IPR004358">
    <property type="entry name" value="Sig_transdc_His_kin-like_C"/>
</dbReference>
<dbReference type="Proteomes" id="UP000736328">
    <property type="component" value="Unassembled WGS sequence"/>
</dbReference>
<keyword evidence="3" id="KW-0597">Phosphoprotein</keyword>
<dbReference type="AlphaFoldDB" id="A0A933MJ40"/>
<dbReference type="PANTHER" id="PTHR43547:SF2">
    <property type="entry name" value="HYBRID SIGNAL TRANSDUCTION HISTIDINE KINASE C"/>
    <property type="match status" value="1"/>
</dbReference>
<organism evidence="5 6">
    <name type="scientific">candidate division TA06 bacterium</name>
    <dbReference type="NCBI Taxonomy" id="2250710"/>
    <lineage>
        <taxon>Bacteria</taxon>
        <taxon>Bacteria division TA06</taxon>
    </lineage>
</organism>
<evidence type="ECO:0000256" key="2">
    <source>
        <dbReference type="ARBA" id="ARBA00012438"/>
    </source>
</evidence>
<accession>A0A933MJ40</accession>
<evidence type="ECO:0000256" key="1">
    <source>
        <dbReference type="ARBA" id="ARBA00000085"/>
    </source>
</evidence>
<name>A0A933MJ40_UNCT6</name>
<reference evidence="5" key="1">
    <citation type="submission" date="2020-07" db="EMBL/GenBank/DDBJ databases">
        <title>Huge and variable diversity of episymbiotic CPR bacteria and DPANN archaea in groundwater ecosystems.</title>
        <authorList>
            <person name="He C.Y."/>
            <person name="Keren R."/>
            <person name="Whittaker M."/>
            <person name="Farag I.F."/>
            <person name="Doudna J."/>
            <person name="Cate J.H.D."/>
            <person name="Banfield J.F."/>
        </authorList>
    </citation>
    <scope>NUCLEOTIDE SEQUENCE</scope>
    <source>
        <strain evidence="5">NC_groundwater_1520_Pr4_B-0.1um_53_5</strain>
    </source>
</reference>
<sequence>MIGSDQDQVPANKAHTIQGTGIGLSLTKEILETHGGNIAVESAEGKGTKATVSLPMQA</sequence>
<comment type="catalytic activity">
    <reaction evidence="1">
        <text>ATP + protein L-histidine = ADP + protein N-phospho-L-histidine.</text>
        <dbReference type="EC" id="2.7.13.3"/>
    </reaction>
</comment>
<evidence type="ECO:0000256" key="3">
    <source>
        <dbReference type="ARBA" id="ARBA00022553"/>
    </source>
</evidence>
<dbReference type="GO" id="GO:0000155">
    <property type="term" value="F:phosphorelay sensor kinase activity"/>
    <property type="evidence" value="ECO:0007669"/>
    <property type="project" value="TreeGrafter"/>
</dbReference>
<dbReference type="Pfam" id="PF02518">
    <property type="entry name" value="HATPase_c"/>
    <property type="match status" value="1"/>
</dbReference>
<feature type="domain" description="Histidine kinase" evidence="4">
    <location>
        <begin position="1"/>
        <end position="58"/>
    </location>
</feature>
<protein>
    <recommendedName>
        <fullName evidence="2">histidine kinase</fullName>
        <ecNumber evidence="2">2.7.13.3</ecNumber>
    </recommendedName>
</protein>
<dbReference type="PRINTS" id="PR00344">
    <property type="entry name" value="BCTRLSENSOR"/>
</dbReference>
<evidence type="ECO:0000259" key="4">
    <source>
        <dbReference type="PROSITE" id="PS50109"/>
    </source>
</evidence>